<dbReference type="SMART" id="SM00347">
    <property type="entry name" value="HTH_MARR"/>
    <property type="match status" value="1"/>
</dbReference>
<dbReference type="InterPro" id="IPR039422">
    <property type="entry name" value="MarR/SlyA-like"/>
</dbReference>
<dbReference type="PRINTS" id="PR00598">
    <property type="entry name" value="HTHMARR"/>
</dbReference>
<evidence type="ECO:0000313" key="2">
    <source>
        <dbReference type="EMBL" id="PRX20074.1"/>
    </source>
</evidence>
<dbReference type="Proteomes" id="UP000239415">
    <property type="component" value="Unassembled WGS sequence"/>
</dbReference>
<dbReference type="Pfam" id="PF12802">
    <property type="entry name" value="MarR_2"/>
    <property type="match status" value="1"/>
</dbReference>
<dbReference type="PANTHER" id="PTHR33164">
    <property type="entry name" value="TRANSCRIPTIONAL REGULATOR, MARR FAMILY"/>
    <property type="match status" value="1"/>
</dbReference>
<evidence type="ECO:0000259" key="1">
    <source>
        <dbReference type="PROSITE" id="PS50995"/>
    </source>
</evidence>
<dbReference type="GO" id="GO:0003700">
    <property type="term" value="F:DNA-binding transcription factor activity"/>
    <property type="evidence" value="ECO:0007669"/>
    <property type="project" value="InterPro"/>
</dbReference>
<dbReference type="InterPro" id="IPR000835">
    <property type="entry name" value="HTH_MarR-typ"/>
</dbReference>
<dbReference type="GO" id="GO:0003677">
    <property type="term" value="F:DNA binding"/>
    <property type="evidence" value="ECO:0007669"/>
    <property type="project" value="UniProtKB-KW"/>
</dbReference>
<dbReference type="GO" id="GO:0006950">
    <property type="term" value="P:response to stress"/>
    <property type="evidence" value="ECO:0007669"/>
    <property type="project" value="TreeGrafter"/>
</dbReference>
<evidence type="ECO:0000313" key="3">
    <source>
        <dbReference type="Proteomes" id="UP000239415"/>
    </source>
</evidence>
<dbReference type="SUPFAM" id="SSF46785">
    <property type="entry name" value="Winged helix' DNA-binding domain"/>
    <property type="match status" value="1"/>
</dbReference>
<dbReference type="InterPro" id="IPR036388">
    <property type="entry name" value="WH-like_DNA-bd_sf"/>
</dbReference>
<dbReference type="PANTHER" id="PTHR33164:SF99">
    <property type="entry name" value="MARR FAMILY REGULATORY PROTEIN"/>
    <property type="match status" value="1"/>
</dbReference>
<name>A0A2T0KAC9_9ACTN</name>
<dbReference type="PROSITE" id="PS50995">
    <property type="entry name" value="HTH_MARR_2"/>
    <property type="match status" value="1"/>
</dbReference>
<sequence>MEGDPLNDPYMQAWGQVVRAYQRVTGALEQTARDSAGMPLTWFEVLLRLKGAPGQRQRMTDLACSVGFSESGISRLANRLEEAGYVTRELSRSDRRSTDAVLTEEGAAALDKAARVLAPALRAHLAEPLTPEEVQTLHQLAARISP</sequence>
<dbReference type="RefSeq" id="WP_106321979.1">
    <property type="nucleotide sequence ID" value="NZ_BOMO01000082.1"/>
</dbReference>
<dbReference type="OrthoDB" id="5432081at2"/>
<dbReference type="EMBL" id="PVMZ01000009">
    <property type="protein sequence ID" value="PRX20074.1"/>
    <property type="molecule type" value="Genomic_DNA"/>
</dbReference>
<dbReference type="Gene3D" id="1.10.10.10">
    <property type="entry name" value="Winged helix-like DNA-binding domain superfamily/Winged helix DNA-binding domain"/>
    <property type="match status" value="1"/>
</dbReference>
<dbReference type="AlphaFoldDB" id="A0A2T0KAC9"/>
<comment type="caution">
    <text evidence="2">The sequence shown here is derived from an EMBL/GenBank/DDBJ whole genome shotgun (WGS) entry which is preliminary data.</text>
</comment>
<organism evidence="2 3">
    <name type="scientific">Actinoplanes italicus</name>
    <dbReference type="NCBI Taxonomy" id="113567"/>
    <lineage>
        <taxon>Bacteria</taxon>
        <taxon>Bacillati</taxon>
        <taxon>Actinomycetota</taxon>
        <taxon>Actinomycetes</taxon>
        <taxon>Micromonosporales</taxon>
        <taxon>Micromonosporaceae</taxon>
        <taxon>Actinoplanes</taxon>
    </lineage>
</organism>
<accession>A0A2T0KAC9</accession>
<keyword evidence="3" id="KW-1185">Reference proteome</keyword>
<feature type="domain" description="HTH marR-type" evidence="1">
    <location>
        <begin position="7"/>
        <end position="146"/>
    </location>
</feature>
<keyword evidence="2" id="KW-0238">DNA-binding</keyword>
<dbReference type="InterPro" id="IPR036390">
    <property type="entry name" value="WH_DNA-bd_sf"/>
</dbReference>
<reference evidence="2 3" key="1">
    <citation type="submission" date="2018-03" db="EMBL/GenBank/DDBJ databases">
        <title>Genomic Encyclopedia of Archaeal and Bacterial Type Strains, Phase II (KMG-II): from individual species to whole genera.</title>
        <authorList>
            <person name="Goeker M."/>
        </authorList>
    </citation>
    <scope>NUCLEOTIDE SEQUENCE [LARGE SCALE GENOMIC DNA]</scope>
    <source>
        <strain evidence="2 3">DSM 43146</strain>
    </source>
</reference>
<proteinExistence type="predicted"/>
<protein>
    <submittedName>
        <fullName evidence="2">DNA-binding MarR family transcriptional regulator</fullName>
    </submittedName>
</protein>
<gene>
    <name evidence="2" type="ORF">CLV67_109339</name>
</gene>